<keyword evidence="3" id="KW-1185">Reference proteome</keyword>
<accession>A0A317XV51</accession>
<name>A0A317XV51_9BASI</name>
<feature type="compositionally biased region" description="Low complexity" evidence="1">
    <location>
        <begin position="27"/>
        <end position="45"/>
    </location>
</feature>
<dbReference type="InParanoid" id="A0A317XV51"/>
<protein>
    <submittedName>
        <fullName evidence="2">Uncharacterized protein</fullName>
    </submittedName>
</protein>
<evidence type="ECO:0000313" key="3">
    <source>
        <dbReference type="Proteomes" id="UP000246740"/>
    </source>
</evidence>
<evidence type="ECO:0000313" key="2">
    <source>
        <dbReference type="EMBL" id="PWZ02216.1"/>
    </source>
</evidence>
<feature type="region of interest" description="Disordered" evidence="1">
    <location>
        <begin position="22"/>
        <end position="55"/>
    </location>
</feature>
<gene>
    <name evidence="2" type="ORF">BCV70DRAFT_198492</name>
</gene>
<evidence type="ECO:0000256" key="1">
    <source>
        <dbReference type="SAM" id="MobiDB-lite"/>
    </source>
</evidence>
<dbReference type="OrthoDB" id="2550357at2759"/>
<dbReference type="EMBL" id="KZ819189">
    <property type="protein sequence ID" value="PWZ02216.1"/>
    <property type="molecule type" value="Genomic_DNA"/>
</dbReference>
<sequence>MQSTAAAIASAAIGGIDLAARANSNRGSDTAASTSASSKKTLGTTQSGFDSKEAERWMDARWKTLHSSVGDQSIPTEQRTEVYKAAPGTAGSAWGPNKKTVNERFANDFLQAASAAGL</sequence>
<organism evidence="2 3">
    <name type="scientific">Testicularia cyperi</name>
    <dbReference type="NCBI Taxonomy" id="1882483"/>
    <lineage>
        <taxon>Eukaryota</taxon>
        <taxon>Fungi</taxon>
        <taxon>Dikarya</taxon>
        <taxon>Basidiomycota</taxon>
        <taxon>Ustilaginomycotina</taxon>
        <taxon>Ustilaginomycetes</taxon>
        <taxon>Ustilaginales</taxon>
        <taxon>Anthracoideaceae</taxon>
        <taxon>Testicularia</taxon>
    </lineage>
</organism>
<reference evidence="2 3" key="1">
    <citation type="journal article" date="2018" name="Mol. Biol. Evol.">
        <title>Broad Genomic Sampling Reveals a Smut Pathogenic Ancestry of the Fungal Clade Ustilaginomycotina.</title>
        <authorList>
            <person name="Kijpornyongpan T."/>
            <person name="Mondo S.J."/>
            <person name="Barry K."/>
            <person name="Sandor L."/>
            <person name="Lee J."/>
            <person name="Lipzen A."/>
            <person name="Pangilinan J."/>
            <person name="LaButti K."/>
            <person name="Hainaut M."/>
            <person name="Henrissat B."/>
            <person name="Grigoriev I.V."/>
            <person name="Spatafora J.W."/>
            <person name="Aime M.C."/>
        </authorList>
    </citation>
    <scope>NUCLEOTIDE SEQUENCE [LARGE SCALE GENOMIC DNA]</scope>
    <source>
        <strain evidence="2 3">MCA 3645</strain>
    </source>
</reference>
<proteinExistence type="predicted"/>
<dbReference type="Proteomes" id="UP000246740">
    <property type="component" value="Unassembled WGS sequence"/>
</dbReference>
<dbReference type="AlphaFoldDB" id="A0A317XV51"/>